<keyword evidence="3" id="KW-1185">Reference proteome</keyword>
<protein>
    <submittedName>
        <fullName evidence="2">Uncharacterized protein</fullName>
    </submittedName>
</protein>
<gene>
    <name evidence="2" type="ORF">HAX54_017981</name>
</gene>
<feature type="compositionally biased region" description="Basic residues" evidence="1">
    <location>
        <begin position="13"/>
        <end position="30"/>
    </location>
</feature>
<feature type="non-terminal residue" evidence="2">
    <location>
        <position position="91"/>
    </location>
</feature>
<evidence type="ECO:0000256" key="1">
    <source>
        <dbReference type="SAM" id="MobiDB-lite"/>
    </source>
</evidence>
<feature type="compositionally biased region" description="Basic and acidic residues" evidence="1">
    <location>
        <begin position="1"/>
        <end position="12"/>
    </location>
</feature>
<feature type="region of interest" description="Disordered" evidence="1">
    <location>
        <begin position="1"/>
        <end position="55"/>
    </location>
</feature>
<organism evidence="2 3">
    <name type="scientific">Datura stramonium</name>
    <name type="common">Jimsonweed</name>
    <name type="synonym">Common thornapple</name>
    <dbReference type="NCBI Taxonomy" id="4076"/>
    <lineage>
        <taxon>Eukaryota</taxon>
        <taxon>Viridiplantae</taxon>
        <taxon>Streptophyta</taxon>
        <taxon>Embryophyta</taxon>
        <taxon>Tracheophyta</taxon>
        <taxon>Spermatophyta</taxon>
        <taxon>Magnoliopsida</taxon>
        <taxon>eudicotyledons</taxon>
        <taxon>Gunneridae</taxon>
        <taxon>Pentapetalae</taxon>
        <taxon>asterids</taxon>
        <taxon>lamiids</taxon>
        <taxon>Solanales</taxon>
        <taxon>Solanaceae</taxon>
        <taxon>Solanoideae</taxon>
        <taxon>Datureae</taxon>
        <taxon>Datura</taxon>
    </lineage>
</organism>
<sequence>MREFEIDKEHTTGVKKPRKSARARPSRKGQRNMPVGKAPANTARQQLGAMPGRRGTKAAAMADVRCLLGSLASIAAPRLPQWPCRLFLFPC</sequence>
<accession>A0ABS8Y6S7</accession>
<dbReference type="Proteomes" id="UP000823775">
    <property type="component" value="Unassembled WGS sequence"/>
</dbReference>
<reference evidence="2 3" key="1">
    <citation type="journal article" date="2021" name="BMC Genomics">
        <title>Datura genome reveals duplications of psychoactive alkaloid biosynthetic genes and high mutation rate following tissue culture.</title>
        <authorList>
            <person name="Rajewski A."/>
            <person name="Carter-House D."/>
            <person name="Stajich J."/>
            <person name="Litt A."/>
        </authorList>
    </citation>
    <scope>NUCLEOTIDE SEQUENCE [LARGE SCALE GENOMIC DNA]</scope>
    <source>
        <strain evidence="2">AR-01</strain>
    </source>
</reference>
<name>A0ABS8Y6S7_DATST</name>
<comment type="caution">
    <text evidence="2">The sequence shown here is derived from an EMBL/GenBank/DDBJ whole genome shotgun (WGS) entry which is preliminary data.</text>
</comment>
<evidence type="ECO:0000313" key="2">
    <source>
        <dbReference type="EMBL" id="MCE5166360.1"/>
    </source>
</evidence>
<proteinExistence type="predicted"/>
<evidence type="ECO:0000313" key="3">
    <source>
        <dbReference type="Proteomes" id="UP000823775"/>
    </source>
</evidence>
<dbReference type="EMBL" id="JACEIK010022077">
    <property type="protein sequence ID" value="MCE5166360.1"/>
    <property type="molecule type" value="Genomic_DNA"/>
</dbReference>